<dbReference type="Proteomes" id="UP000675940">
    <property type="component" value="Unassembled WGS sequence"/>
</dbReference>
<dbReference type="AlphaFoldDB" id="A0A940MPM4"/>
<protein>
    <submittedName>
        <fullName evidence="1">DUF2953 domain-containing protein</fullName>
    </submittedName>
</protein>
<keyword evidence="2" id="KW-1185">Reference proteome</keyword>
<organism evidence="1 2">
    <name type="scientific">Sagittula salina</name>
    <dbReference type="NCBI Taxonomy" id="2820268"/>
    <lineage>
        <taxon>Bacteria</taxon>
        <taxon>Pseudomonadati</taxon>
        <taxon>Pseudomonadota</taxon>
        <taxon>Alphaproteobacteria</taxon>
        <taxon>Rhodobacterales</taxon>
        <taxon>Roseobacteraceae</taxon>
        <taxon>Sagittula</taxon>
    </lineage>
</organism>
<accession>A0A940MPM4</accession>
<sequence>MTLVWVGLAVLAVLLGLLALPVRLSVNLSLQVPRDWNAEIRFRILAPLLPWIRVKPGTRKALPDAPRGTGWRPSTAQRHRMLRAVPQLVAKLLSCVHIDRLLLDIVFGTGDPATTGETFGALAPFLYGTPRPAGWNAAVRPDFDNARLEGSAACELRLRPLALAGPLLGFVWSVFGAGR</sequence>
<dbReference type="RefSeq" id="WP_209360564.1">
    <property type="nucleotide sequence ID" value="NZ_JAGISH010000004.1"/>
</dbReference>
<gene>
    <name evidence="1" type="ORF">J5474_08955</name>
</gene>
<name>A0A940MPM4_9RHOB</name>
<evidence type="ECO:0000313" key="1">
    <source>
        <dbReference type="EMBL" id="MBP0482617.1"/>
    </source>
</evidence>
<reference evidence="1" key="1">
    <citation type="submission" date="2021-03" db="EMBL/GenBank/DDBJ databases">
        <title>Sagittula salina sp. nov. strain M10.9X isolated from the marine waste.</title>
        <authorList>
            <person name="Satari L."/>
            <person name="Molina-Menor E."/>
            <person name="Vidal-Verdu A."/>
            <person name="Pascual J."/>
            <person name="Pereto J."/>
            <person name="Porcar M."/>
        </authorList>
    </citation>
    <scope>NUCLEOTIDE SEQUENCE</scope>
    <source>
        <strain evidence="1">M10.9X</strain>
    </source>
</reference>
<proteinExistence type="predicted"/>
<comment type="caution">
    <text evidence="1">The sequence shown here is derived from an EMBL/GenBank/DDBJ whole genome shotgun (WGS) entry which is preliminary data.</text>
</comment>
<dbReference type="EMBL" id="JAGISH010000004">
    <property type="protein sequence ID" value="MBP0482617.1"/>
    <property type="molecule type" value="Genomic_DNA"/>
</dbReference>
<evidence type="ECO:0000313" key="2">
    <source>
        <dbReference type="Proteomes" id="UP000675940"/>
    </source>
</evidence>